<name>A0A9Q1EK94_SYNKA</name>
<evidence type="ECO:0000313" key="1">
    <source>
        <dbReference type="EMBL" id="KAJ8340347.1"/>
    </source>
</evidence>
<dbReference type="Proteomes" id="UP001152622">
    <property type="component" value="Chromosome 16"/>
</dbReference>
<proteinExistence type="predicted"/>
<accession>A0A9Q1EK94</accession>
<gene>
    <name evidence="1" type="ORF">SKAU_G00349800</name>
</gene>
<dbReference type="AlphaFoldDB" id="A0A9Q1EK94"/>
<protein>
    <submittedName>
        <fullName evidence="1">Uncharacterized protein</fullName>
    </submittedName>
</protein>
<reference evidence="1" key="1">
    <citation type="journal article" date="2023" name="Science">
        <title>Genome structures resolve the early diversification of teleost fishes.</title>
        <authorList>
            <person name="Parey E."/>
            <person name="Louis A."/>
            <person name="Montfort J."/>
            <person name="Bouchez O."/>
            <person name="Roques C."/>
            <person name="Iampietro C."/>
            <person name="Lluch J."/>
            <person name="Castinel A."/>
            <person name="Donnadieu C."/>
            <person name="Desvignes T."/>
            <person name="Floi Bucao C."/>
            <person name="Jouanno E."/>
            <person name="Wen M."/>
            <person name="Mejri S."/>
            <person name="Dirks R."/>
            <person name="Jansen H."/>
            <person name="Henkel C."/>
            <person name="Chen W.J."/>
            <person name="Zahm M."/>
            <person name="Cabau C."/>
            <person name="Klopp C."/>
            <person name="Thompson A.W."/>
            <person name="Robinson-Rechavi M."/>
            <person name="Braasch I."/>
            <person name="Lecointre G."/>
            <person name="Bobe J."/>
            <person name="Postlethwait J.H."/>
            <person name="Berthelot C."/>
            <person name="Roest Crollius H."/>
            <person name="Guiguen Y."/>
        </authorList>
    </citation>
    <scope>NUCLEOTIDE SEQUENCE</scope>
    <source>
        <strain evidence="1">WJC10195</strain>
    </source>
</reference>
<dbReference type="EMBL" id="JAINUF010000016">
    <property type="protein sequence ID" value="KAJ8340347.1"/>
    <property type="molecule type" value="Genomic_DNA"/>
</dbReference>
<comment type="caution">
    <text evidence="1">The sequence shown here is derived from an EMBL/GenBank/DDBJ whole genome shotgun (WGS) entry which is preliminary data.</text>
</comment>
<keyword evidence="2" id="KW-1185">Reference proteome</keyword>
<sequence length="112" mass="12019">MQSRAGPSHGAGRRLLPFTRVVVKAAGWGVRTPAEAVSIASTSPLKVVPHKSVLLRNPSQAVGSAAEPDVWLCDWPICALKSRHNFGLILLHRHPDPLHSRAAHGEGRGVML</sequence>
<organism evidence="1 2">
    <name type="scientific">Synaphobranchus kaupii</name>
    <name type="common">Kaup's arrowtooth eel</name>
    <dbReference type="NCBI Taxonomy" id="118154"/>
    <lineage>
        <taxon>Eukaryota</taxon>
        <taxon>Metazoa</taxon>
        <taxon>Chordata</taxon>
        <taxon>Craniata</taxon>
        <taxon>Vertebrata</taxon>
        <taxon>Euteleostomi</taxon>
        <taxon>Actinopterygii</taxon>
        <taxon>Neopterygii</taxon>
        <taxon>Teleostei</taxon>
        <taxon>Anguilliformes</taxon>
        <taxon>Synaphobranchidae</taxon>
        <taxon>Synaphobranchus</taxon>
    </lineage>
</organism>
<evidence type="ECO:0000313" key="2">
    <source>
        <dbReference type="Proteomes" id="UP001152622"/>
    </source>
</evidence>